<dbReference type="RefSeq" id="WP_110996954.1">
    <property type="nucleotide sequence ID" value="NZ_QKTW01000002.1"/>
</dbReference>
<name>A0A2W2B3X9_9BACT</name>
<sequence length="174" mass="19795">MSVTTSKEGIPVKNAGLVIVNNYVPMLFERLGLMQNRAFVNASAQEQAVQFLQYVATGLTNTEARFLQLNKVLCGLPLAHPVPEEIEISDEQEKLINGLITSMLSYWPDAGTKYLDGFRGNWLVRDGLLIESADSWELKVERRAYDVLLNKSPFSFSNIKYPWMDKPLHVVWKF</sequence>
<dbReference type="InterPro" id="IPR045538">
    <property type="entry name" value="CIS_TMP"/>
</dbReference>
<dbReference type="Proteomes" id="UP000248745">
    <property type="component" value="Unassembled WGS sequence"/>
</dbReference>
<keyword evidence="2" id="KW-1185">Reference proteome</keyword>
<comment type="caution">
    <text evidence="1">The sequence shown here is derived from an EMBL/GenBank/DDBJ whole genome shotgun (WGS) entry which is preliminary data.</text>
</comment>
<dbReference type="AlphaFoldDB" id="A0A2W2B3X9"/>
<organism evidence="1 2">
    <name type="scientific">Taibaiella soli</name>
    <dbReference type="NCBI Taxonomy" id="1649169"/>
    <lineage>
        <taxon>Bacteria</taxon>
        <taxon>Pseudomonadati</taxon>
        <taxon>Bacteroidota</taxon>
        <taxon>Chitinophagia</taxon>
        <taxon>Chitinophagales</taxon>
        <taxon>Chitinophagaceae</taxon>
        <taxon>Taibaiella</taxon>
    </lineage>
</organism>
<protein>
    <submittedName>
        <fullName evidence="1">Uncharacterized protein</fullName>
    </submittedName>
</protein>
<reference evidence="1 2" key="1">
    <citation type="submission" date="2018-06" db="EMBL/GenBank/DDBJ databases">
        <title>Mucibacter soli gen. nov., sp. nov., a new member of the family Chitinophagaceae producing mucin.</title>
        <authorList>
            <person name="Kim M.-K."/>
            <person name="Park S."/>
            <person name="Kim T.-S."/>
            <person name="Joung Y."/>
            <person name="Han J.-H."/>
            <person name="Kim S.B."/>
        </authorList>
    </citation>
    <scope>NUCLEOTIDE SEQUENCE [LARGE SCALE GENOMIC DNA]</scope>
    <source>
        <strain evidence="1 2">R1-15</strain>
    </source>
</reference>
<evidence type="ECO:0000313" key="2">
    <source>
        <dbReference type="Proteomes" id="UP000248745"/>
    </source>
</evidence>
<gene>
    <name evidence="1" type="ORF">DN068_00690</name>
</gene>
<dbReference type="OrthoDB" id="1488184at2"/>
<dbReference type="EMBL" id="QKTW01000002">
    <property type="protein sequence ID" value="PZF74748.1"/>
    <property type="molecule type" value="Genomic_DNA"/>
</dbReference>
<accession>A0A2W2B3X9</accession>
<evidence type="ECO:0000313" key="1">
    <source>
        <dbReference type="EMBL" id="PZF74748.1"/>
    </source>
</evidence>
<proteinExistence type="predicted"/>
<dbReference type="Pfam" id="PF19268">
    <property type="entry name" value="CIS_TMP"/>
    <property type="match status" value="1"/>
</dbReference>